<accession>A0A2P8DVM9</accession>
<name>A0A2P8DVM9_9BACT</name>
<dbReference type="RefSeq" id="WP_245889610.1">
    <property type="nucleotide sequence ID" value="NZ_PYGF01000014.1"/>
</dbReference>
<reference evidence="1 2" key="1">
    <citation type="submission" date="2018-03" db="EMBL/GenBank/DDBJ databases">
        <title>Genomic Encyclopedia of Archaeal and Bacterial Type Strains, Phase II (KMG-II): from individual species to whole genera.</title>
        <authorList>
            <person name="Goeker M."/>
        </authorList>
    </citation>
    <scope>NUCLEOTIDE SEQUENCE [LARGE SCALE GENOMIC DNA]</scope>
    <source>
        <strain evidence="1 2">DSM 28057</strain>
    </source>
</reference>
<comment type="caution">
    <text evidence="1">The sequence shown here is derived from an EMBL/GenBank/DDBJ whole genome shotgun (WGS) entry which is preliminary data.</text>
</comment>
<gene>
    <name evidence="1" type="ORF">CLV48_11471</name>
</gene>
<dbReference type="EMBL" id="PYGF01000014">
    <property type="protein sequence ID" value="PSL01269.1"/>
    <property type="molecule type" value="Genomic_DNA"/>
</dbReference>
<keyword evidence="2" id="KW-1185">Reference proteome</keyword>
<protein>
    <submittedName>
        <fullName evidence="1">Uncharacterized protein</fullName>
    </submittedName>
</protein>
<evidence type="ECO:0000313" key="1">
    <source>
        <dbReference type="EMBL" id="PSL01269.1"/>
    </source>
</evidence>
<proteinExistence type="predicted"/>
<evidence type="ECO:0000313" key="2">
    <source>
        <dbReference type="Proteomes" id="UP000240708"/>
    </source>
</evidence>
<dbReference type="Proteomes" id="UP000240708">
    <property type="component" value="Unassembled WGS sequence"/>
</dbReference>
<organism evidence="1 2">
    <name type="scientific">Cecembia rubra</name>
    <dbReference type="NCBI Taxonomy" id="1485585"/>
    <lineage>
        <taxon>Bacteria</taxon>
        <taxon>Pseudomonadati</taxon>
        <taxon>Bacteroidota</taxon>
        <taxon>Cytophagia</taxon>
        <taxon>Cytophagales</taxon>
        <taxon>Cyclobacteriaceae</taxon>
        <taxon>Cecembia</taxon>
    </lineage>
</organism>
<sequence>MNNTITIKVSDKIYNHLMWFLKRFSKDELEIVEIQNLEKLKSELHDDLEQSLNSPENHLSIEELDALLEDTLKRYGA</sequence>
<dbReference type="AlphaFoldDB" id="A0A2P8DVM9"/>